<protein>
    <submittedName>
        <fullName evidence="3">Uncharacterized protein</fullName>
    </submittedName>
</protein>
<evidence type="ECO:0000256" key="1">
    <source>
        <dbReference type="SAM" id="MobiDB-lite"/>
    </source>
</evidence>
<dbReference type="Proteomes" id="UP000060699">
    <property type="component" value="Chromosome"/>
</dbReference>
<keyword evidence="2" id="KW-1133">Transmembrane helix</keyword>
<evidence type="ECO:0000313" key="4">
    <source>
        <dbReference type="Proteomes" id="UP000060699"/>
    </source>
</evidence>
<name>A0A0U3CCD8_9BURK</name>
<feature type="region of interest" description="Disordered" evidence="1">
    <location>
        <begin position="1"/>
        <end position="29"/>
    </location>
</feature>
<gene>
    <name evidence="3" type="ORF">RD2015_1913</name>
</gene>
<feature type="compositionally biased region" description="Low complexity" evidence="1">
    <location>
        <begin position="10"/>
        <end position="19"/>
    </location>
</feature>
<organism evidence="3 4">
    <name type="scientific">Roseateles depolymerans</name>
    <dbReference type="NCBI Taxonomy" id="76731"/>
    <lineage>
        <taxon>Bacteria</taxon>
        <taxon>Pseudomonadati</taxon>
        <taxon>Pseudomonadota</taxon>
        <taxon>Betaproteobacteria</taxon>
        <taxon>Burkholderiales</taxon>
        <taxon>Sphaerotilaceae</taxon>
        <taxon>Roseateles</taxon>
    </lineage>
</organism>
<dbReference type="STRING" id="76731.RD2015_1913"/>
<dbReference type="KEGG" id="rdp:RD2015_1913"/>
<feature type="transmembrane region" description="Helical" evidence="2">
    <location>
        <begin position="41"/>
        <end position="59"/>
    </location>
</feature>
<reference evidence="3 4" key="1">
    <citation type="submission" date="2015-12" db="EMBL/GenBank/DDBJ databases">
        <title>Complete genome of Roseateles depolymerans KCTC 42856.</title>
        <authorList>
            <person name="Kim K.M."/>
        </authorList>
    </citation>
    <scope>NUCLEOTIDE SEQUENCE [LARGE SCALE GENOMIC DNA]</scope>
    <source>
        <strain evidence="3 4">KCTC 42856</strain>
    </source>
</reference>
<proteinExistence type="predicted"/>
<dbReference type="EMBL" id="CP013729">
    <property type="protein sequence ID" value="ALV06392.1"/>
    <property type="molecule type" value="Genomic_DNA"/>
</dbReference>
<keyword evidence="2" id="KW-0812">Transmembrane</keyword>
<keyword evidence="2" id="KW-0472">Membrane</keyword>
<dbReference type="AlphaFoldDB" id="A0A0U3CCD8"/>
<evidence type="ECO:0000256" key="2">
    <source>
        <dbReference type="SAM" id="Phobius"/>
    </source>
</evidence>
<sequence>MGRVGPSENPASAGTAAAGPSGGRTGDVGRARHGRPWLWPWFWRVAAALVLALVFLAYAQPSLMQHLADQVWGCF</sequence>
<keyword evidence="4" id="KW-1185">Reference proteome</keyword>
<accession>A0A0U3CCD8</accession>
<evidence type="ECO:0000313" key="3">
    <source>
        <dbReference type="EMBL" id="ALV06392.1"/>
    </source>
</evidence>